<feature type="chain" id="PRO_5016329782" description="S-layer protein C-terminal domain-containing protein" evidence="2">
    <location>
        <begin position="28"/>
        <end position="483"/>
    </location>
</feature>
<evidence type="ECO:0000256" key="2">
    <source>
        <dbReference type="SAM" id="SignalP"/>
    </source>
</evidence>
<organism evidence="4 5">
    <name type="scientific">Lactobacillus rodentium</name>
    <dbReference type="NCBI Taxonomy" id="947835"/>
    <lineage>
        <taxon>Bacteria</taxon>
        <taxon>Bacillati</taxon>
        <taxon>Bacillota</taxon>
        <taxon>Bacilli</taxon>
        <taxon>Lactobacillales</taxon>
        <taxon>Lactobacillaceae</taxon>
        <taxon>Lactobacillus</taxon>
    </lineage>
</organism>
<comment type="caution">
    <text evidence="4">The sequence shown here is derived from an EMBL/GenBank/DDBJ whole genome shotgun (WGS) entry which is preliminary data.</text>
</comment>
<feature type="domain" description="S-layer protein C-terminal" evidence="3">
    <location>
        <begin position="352"/>
        <end position="389"/>
    </location>
</feature>
<keyword evidence="5" id="KW-1185">Reference proteome</keyword>
<reference evidence="5" key="1">
    <citation type="submission" date="2018-03" db="EMBL/GenBank/DDBJ databases">
        <title>New taxa in the Lactobacillus gasseri group.</title>
        <authorList>
            <person name="Tanizawa Y."/>
            <person name="Tohno M."/>
            <person name="Endo A."/>
            <person name="Arita M."/>
        </authorList>
    </citation>
    <scope>NUCLEOTIDE SEQUENCE [LARGE SCALE GENOMIC DNA]</scope>
    <source>
        <strain evidence="5">DSM 24759</strain>
    </source>
</reference>
<sequence>MKIQKSLALSAGICALALTAVATPAHAADTSNTQTTQQTNVFQAKTETVKINYNANFGVAVWSTPTGKTTGKFVPGQTEVKVSGSQVVNGKTWYLLADGSGWIDGQYVTPVTTSTTTTPATNTTTKETSNTTKTNTQKPATESSKAAKVTSVKEVVTVGANGAPVYSDTTSTAKTSRTLTKDSRWQAFSRIEVNGQVWYNLGGKQYVLASDLVGNTSTNTNKSSDKTTTTKTDTNKTTETSTKAINTIVKVTSKNGAVVYTKPDNSAKTTRVLTNNSQWKAFKTADNGTLWINLGGNQWILASDTNYSTTPSTNSQTTKTTTNSSATVNNITGSLRINYRPGYGIAVWSQPGSNIIAGKYLKTGSAWKFFGTTTVNGHTWYNLGGNQWIDGQYAKITSATKAANDGVTDLAFSFASVNYKPGYGIASWSAPNGHTTGKYFKTGTFLNVLAITDDHQWTKVTDVVTDQTGWVQTKYLKAQFLNQ</sequence>
<dbReference type="OrthoDB" id="2329985at2"/>
<feature type="compositionally biased region" description="Low complexity" evidence="1">
    <location>
        <begin position="113"/>
        <end position="136"/>
    </location>
</feature>
<protein>
    <recommendedName>
        <fullName evidence="3">S-layer protein C-terminal domain-containing protein</fullName>
    </recommendedName>
</protein>
<dbReference type="InterPro" id="IPR024968">
    <property type="entry name" value="SlpA_C_lactobacillus"/>
</dbReference>
<evidence type="ECO:0000313" key="4">
    <source>
        <dbReference type="EMBL" id="GBG05332.1"/>
    </source>
</evidence>
<feature type="domain" description="S-layer protein C-terminal" evidence="3">
    <location>
        <begin position="161"/>
        <end position="210"/>
    </location>
</feature>
<feature type="region of interest" description="Disordered" evidence="1">
    <location>
        <begin position="113"/>
        <end position="145"/>
    </location>
</feature>
<keyword evidence="2" id="KW-0732">Signal</keyword>
<feature type="region of interest" description="Disordered" evidence="1">
    <location>
        <begin position="215"/>
        <end position="237"/>
    </location>
</feature>
<name>A0A2Z6TGW4_9LACO</name>
<dbReference type="AlphaFoldDB" id="A0A2Z6TGW4"/>
<dbReference type="Pfam" id="PF03217">
    <property type="entry name" value="SlpA"/>
    <property type="match status" value="2"/>
</dbReference>
<feature type="signal peptide" evidence="2">
    <location>
        <begin position="1"/>
        <end position="27"/>
    </location>
</feature>
<evidence type="ECO:0000256" key="1">
    <source>
        <dbReference type="SAM" id="MobiDB-lite"/>
    </source>
</evidence>
<proteinExistence type="predicted"/>
<evidence type="ECO:0000313" key="5">
    <source>
        <dbReference type="Proteomes" id="UP000257317"/>
    </source>
</evidence>
<dbReference type="Proteomes" id="UP000257317">
    <property type="component" value="Unassembled WGS sequence"/>
</dbReference>
<accession>A0A2Z6TGW4</accession>
<dbReference type="EMBL" id="BFBY01000011">
    <property type="protein sequence ID" value="GBG05332.1"/>
    <property type="molecule type" value="Genomic_DNA"/>
</dbReference>
<dbReference type="RefSeq" id="WP_117118663.1">
    <property type="nucleotide sequence ID" value="NZ_BFBY01000011.1"/>
</dbReference>
<gene>
    <name evidence="4" type="ORF">LrDSM24759_12460</name>
</gene>
<evidence type="ECO:0000259" key="3">
    <source>
        <dbReference type="Pfam" id="PF03217"/>
    </source>
</evidence>